<keyword evidence="7" id="KW-1185">Reference proteome</keyword>
<evidence type="ECO:0000256" key="2">
    <source>
        <dbReference type="ARBA" id="ARBA00011322"/>
    </source>
</evidence>
<dbReference type="RefSeq" id="WP_012065011.1">
    <property type="nucleotide sequence ID" value="NC_009633.1"/>
</dbReference>
<gene>
    <name evidence="6" type="ordered locus">Amet_3975</name>
</gene>
<name>A6TV42_ALKMQ</name>
<feature type="coiled-coil region" evidence="4">
    <location>
        <begin position="389"/>
        <end position="416"/>
    </location>
</feature>
<dbReference type="PANTHER" id="PTHR32114:SF2">
    <property type="entry name" value="ABC TRANSPORTER ABCH.3"/>
    <property type="match status" value="1"/>
</dbReference>
<evidence type="ECO:0000256" key="1">
    <source>
        <dbReference type="ARBA" id="ARBA00006930"/>
    </source>
</evidence>
<dbReference type="PANTHER" id="PTHR32114">
    <property type="entry name" value="ABC TRANSPORTER ABCH.3"/>
    <property type="match status" value="1"/>
</dbReference>
<feature type="coiled-coil region" evidence="4">
    <location>
        <begin position="607"/>
        <end position="648"/>
    </location>
</feature>
<dbReference type="OrthoDB" id="7029750at2"/>
<protein>
    <recommendedName>
        <fullName evidence="3">Nuclease SbcCD subunit C</fullName>
    </recommendedName>
</protein>
<evidence type="ECO:0000256" key="3">
    <source>
        <dbReference type="ARBA" id="ARBA00013368"/>
    </source>
</evidence>
<dbReference type="SUPFAM" id="SSF52540">
    <property type="entry name" value="P-loop containing nucleoside triphosphate hydrolases"/>
    <property type="match status" value="1"/>
</dbReference>
<sequence>MKNIHLNKISISNARRFAKDVEINFGKGATILLAPNGTGKTTIFEAIELALSGSLKSKLGDPPNALIRDGKKELDIRLDFDNDLYCEVAFRHGQTPLLKGDHVKLFQDKLTSLPYLLGLTHILDQRGKFWFVTSDQNGAGSSLDKLSIGQGLNKIFSKKTSLIKAVNQEIINLENSYNEELERRNNFIKVIKDRDLASSDYKLVSLDLIYQVINNGHVIIKKKNADIKLNQQALSLFLETTKDLLSSKIDSHSSLKIKYSSIESKLETYEENTLLIKTKEADIESNKTKTGQLNEKIEDLKVKIKADEEMKSESVVKKDHSMLMQKHLRLLAEKREKYQQESIDMQPLNLQFPKKQDEFAESCKDLEAFLKLKTEHEILDSEIIQVLNKQEFVNKLRTLQTQLEVLEKQNSDIEEKNIPDYEKIKFELTQEIKKIESDQIKNNLQIDQTNQIIKKYLEGSNAIQTSINSIAKHLPVDQCKCPVCNTDFEPEELQKQIKIALEWMNPAAHKMTQNLKKLEEAQKKFVDDLEKLSSDLNTINLKITHERESLEDTKKRLSEILTSFPNCINSNDALNFISSSIDSQTGIHDQLLEKKKALKEMPSENTITDARIKNEKIRIEFDDLKSEIQANESLIKLLLEEIVCLEERTKGHNLEKLTAYISVLELEIETSMTLCSQNTIMLEKFQKELNTLQTELHKINDHLLQLRSQQSQIETEWFESGLPDKPNPISLFLAKSNIENQQKKCSDSLSQLKDVQQQLVAWKEAESFIELNEKVKIECGERSEEEHLVFLSSRVEKQEKKFNEMKNKNETMSFIFRKVDSELNQINKYIDSINEPWSELLQRTIVNSRFSTGELLKSNTVRNKPTAQVGAILNGNSIPVNQIASEAQLTDLQLTFMLAMAKQHHWTPWRALLLDDPTQHHDLVHASSVFDLLRDYISDLDFQVMLSTHDSQQVNFFRRKLDNDGIENKVYRLIVGRDGVFADQI</sequence>
<comment type="subunit">
    <text evidence="2">Heterodimer of SbcC and SbcD.</text>
</comment>
<feature type="domain" description="Rad50/SbcC-type AAA" evidence="5">
    <location>
        <begin position="8"/>
        <end position="304"/>
    </location>
</feature>
<dbReference type="EMBL" id="CP000724">
    <property type="protein sequence ID" value="ABR50060.1"/>
    <property type="molecule type" value="Genomic_DNA"/>
</dbReference>
<dbReference type="KEGG" id="amt:Amet_3975"/>
<comment type="similarity">
    <text evidence="1">Belongs to the SMC family. SbcC subfamily.</text>
</comment>
<accession>A6TV42</accession>
<dbReference type="eggNOG" id="COG1196">
    <property type="taxonomic scope" value="Bacteria"/>
</dbReference>
<dbReference type="InterPro" id="IPR027417">
    <property type="entry name" value="P-loop_NTPase"/>
</dbReference>
<dbReference type="Gene3D" id="3.40.50.300">
    <property type="entry name" value="P-loop containing nucleotide triphosphate hydrolases"/>
    <property type="match status" value="2"/>
</dbReference>
<feature type="coiled-coil region" evidence="4">
    <location>
        <begin position="682"/>
        <end position="709"/>
    </location>
</feature>
<organism evidence="6 7">
    <name type="scientific">Alkaliphilus metalliredigens (strain QYMF)</name>
    <dbReference type="NCBI Taxonomy" id="293826"/>
    <lineage>
        <taxon>Bacteria</taxon>
        <taxon>Bacillati</taxon>
        <taxon>Bacillota</taxon>
        <taxon>Clostridia</taxon>
        <taxon>Peptostreptococcales</taxon>
        <taxon>Natronincolaceae</taxon>
        <taxon>Alkaliphilus</taxon>
    </lineage>
</organism>
<dbReference type="InterPro" id="IPR038729">
    <property type="entry name" value="Rad50/SbcC_AAA"/>
</dbReference>
<dbReference type="eggNOG" id="COG1120">
    <property type="taxonomic scope" value="Bacteria"/>
</dbReference>
<proteinExistence type="inferred from homology"/>
<keyword evidence="4" id="KW-0175">Coiled coil</keyword>
<dbReference type="Proteomes" id="UP000001572">
    <property type="component" value="Chromosome"/>
</dbReference>
<evidence type="ECO:0000259" key="5">
    <source>
        <dbReference type="Pfam" id="PF13476"/>
    </source>
</evidence>
<evidence type="ECO:0000313" key="6">
    <source>
        <dbReference type="EMBL" id="ABR50060.1"/>
    </source>
</evidence>
<dbReference type="AlphaFoldDB" id="A6TV42"/>
<dbReference type="STRING" id="293826.Amet_3975"/>
<dbReference type="GO" id="GO:0016887">
    <property type="term" value="F:ATP hydrolysis activity"/>
    <property type="evidence" value="ECO:0007669"/>
    <property type="project" value="InterPro"/>
</dbReference>
<reference evidence="7" key="1">
    <citation type="journal article" date="2016" name="Genome Announc.">
        <title>Complete genome sequence of Alkaliphilus metalliredigens strain QYMF, an alkaliphilic and metal-reducing bacterium isolated from borax-contaminated leachate ponds.</title>
        <authorList>
            <person name="Hwang C."/>
            <person name="Copeland A."/>
            <person name="Lucas S."/>
            <person name="Lapidus A."/>
            <person name="Barry K."/>
            <person name="Detter J.C."/>
            <person name="Glavina Del Rio T."/>
            <person name="Hammon N."/>
            <person name="Israni S."/>
            <person name="Dalin E."/>
            <person name="Tice H."/>
            <person name="Pitluck S."/>
            <person name="Chertkov O."/>
            <person name="Brettin T."/>
            <person name="Bruce D."/>
            <person name="Han C."/>
            <person name="Schmutz J."/>
            <person name="Larimer F."/>
            <person name="Land M.L."/>
            <person name="Hauser L."/>
            <person name="Kyrpides N."/>
            <person name="Mikhailova N."/>
            <person name="Ye Q."/>
            <person name="Zhou J."/>
            <person name="Richardson P."/>
            <person name="Fields M.W."/>
        </authorList>
    </citation>
    <scope>NUCLEOTIDE SEQUENCE [LARGE SCALE GENOMIC DNA]</scope>
    <source>
        <strain evidence="7">QYMF</strain>
    </source>
</reference>
<dbReference type="Pfam" id="PF13476">
    <property type="entry name" value="AAA_23"/>
    <property type="match status" value="1"/>
</dbReference>
<evidence type="ECO:0000256" key="4">
    <source>
        <dbReference type="SAM" id="Coils"/>
    </source>
</evidence>
<dbReference type="GO" id="GO:0006302">
    <property type="term" value="P:double-strand break repair"/>
    <property type="evidence" value="ECO:0007669"/>
    <property type="project" value="InterPro"/>
</dbReference>
<evidence type="ECO:0000313" key="7">
    <source>
        <dbReference type="Proteomes" id="UP000001572"/>
    </source>
</evidence>
<dbReference type="HOGENOM" id="CLU_302618_0_0_9"/>